<comment type="caution">
    <text evidence="2">The sequence shown here is derived from an EMBL/GenBank/DDBJ whole genome shotgun (WGS) entry which is preliminary data.</text>
</comment>
<evidence type="ECO:0000313" key="2">
    <source>
        <dbReference type="EMBL" id="OZC01938.1"/>
    </source>
</evidence>
<sequence length="167" mass="17908">MPTVDPFVTTRFADSRASLFPATLLACMATALGGVMVLTPSVFVSEPPHIGRTISSPTQAFLFGLLILIATALAYRAKYRWALAHHPAVTLTPEGMYLAAAGTTKRLAWPSVLETQVQWKDGAETLTVRTESETFDVPHTRVSGDLKRVAEAIAVYRAAHAPEASGA</sequence>
<protein>
    <recommendedName>
        <fullName evidence="4">PH domain-containing protein</fullName>
    </recommendedName>
</protein>
<dbReference type="EMBL" id="MQWB01000001">
    <property type="protein sequence ID" value="OZC01938.1"/>
    <property type="molecule type" value="Genomic_DNA"/>
</dbReference>
<gene>
    <name evidence="2" type="ORF">BSZ36_02415</name>
</gene>
<feature type="transmembrane region" description="Helical" evidence="1">
    <location>
        <begin position="58"/>
        <end position="75"/>
    </location>
</feature>
<keyword evidence="3" id="KW-1185">Reference proteome</keyword>
<evidence type="ECO:0000313" key="3">
    <source>
        <dbReference type="Proteomes" id="UP000216446"/>
    </source>
</evidence>
<accession>A0A259TWL3</accession>
<evidence type="ECO:0000256" key="1">
    <source>
        <dbReference type="SAM" id="Phobius"/>
    </source>
</evidence>
<dbReference type="InParanoid" id="A0A259TWL3"/>
<organism evidence="2 3">
    <name type="scientific">Rubricoccus marinus</name>
    <dbReference type="NCBI Taxonomy" id="716817"/>
    <lineage>
        <taxon>Bacteria</taxon>
        <taxon>Pseudomonadati</taxon>
        <taxon>Rhodothermota</taxon>
        <taxon>Rhodothermia</taxon>
        <taxon>Rhodothermales</taxon>
        <taxon>Rubricoccaceae</taxon>
        <taxon>Rubricoccus</taxon>
    </lineage>
</organism>
<keyword evidence="1" id="KW-1133">Transmembrane helix</keyword>
<dbReference type="Proteomes" id="UP000216446">
    <property type="component" value="Unassembled WGS sequence"/>
</dbReference>
<feature type="transmembrane region" description="Helical" evidence="1">
    <location>
        <begin position="19"/>
        <end position="38"/>
    </location>
</feature>
<keyword evidence="1" id="KW-0472">Membrane</keyword>
<dbReference type="AlphaFoldDB" id="A0A259TWL3"/>
<evidence type="ECO:0008006" key="4">
    <source>
        <dbReference type="Google" id="ProtNLM"/>
    </source>
</evidence>
<keyword evidence="1" id="KW-0812">Transmembrane</keyword>
<name>A0A259TWL3_9BACT</name>
<dbReference type="RefSeq" id="WP_094545649.1">
    <property type="nucleotide sequence ID" value="NZ_MQWB01000001.1"/>
</dbReference>
<proteinExistence type="predicted"/>
<reference evidence="2 3" key="1">
    <citation type="submission" date="2016-11" db="EMBL/GenBank/DDBJ databases">
        <title>Study of marine rhodopsin-containing bacteria.</title>
        <authorList>
            <person name="Yoshizawa S."/>
            <person name="Kumagai Y."/>
            <person name="Kogure K."/>
        </authorList>
    </citation>
    <scope>NUCLEOTIDE SEQUENCE [LARGE SCALE GENOMIC DNA]</scope>
    <source>
        <strain evidence="2 3">SG-29</strain>
    </source>
</reference>